<feature type="chain" id="PRO_5032915143" description="Saposin B-type domain-containing protein" evidence="2">
    <location>
        <begin position="21"/>
        <end position="284"/>
    </location>
</feature>
<reference evidence="4" key="1">
    <citation type="submission" date="2021-02" db="EMBL/GenBank/DDBJ databases">
        <authorList>
            <person name="Nowell W R."/>
        </authorList>
    </citation>
    <scope>NUCLEOTIDE SEQUENCE</scope>
    <source>
        <strain evidence="4">Ploen Becks lab</strain>
    </source>
</reference>
<evidence type="ECO:0000313" key="4">
    <source>
        <dbReference type="EMBL" id="CAF1004410.1"/>
    </source>
</evidence>
<dbReference type="Proteomes" id="UP000663879">
    <property type="component" value="Unassembled WGS sequence"/>
</dbReference>
<gene>
    <name evidence="4" type="ORF">OXX778_LOCUS16576</name>
</gene>
<dbReference type="OrthoDB" id="17754at2759"/>
<organism evidence="4 5">
    <name type="scientific">Brachionus calyciflorus</name>
    <dbReference type="NCBI Taxonomy" id="104777"/>
    <lineage>
        <taxon>Eukaryota</taxon>
        <taxon>Metazoa</taxon>
        <taxon>Spiralia</taxon>
        <taxon>Gnathifera</taxon>
        <taxon>Rotifera</taxon>
        <taxon>Eurotatoria</taxon>
        <taxon>Monogononta</taxon>
        <taxon>Pseudotrocha</taxon>
        <taxon>Ploima</taxon>
        <taxon>Brachionidae</taxon>
        <taxon>Brachionus</taxon>
    </lineage>
</organism>
<evidence type="ECO:0000256" key="2">
    <source>
        <dbReference type="SAM" id="SignalP"/>
    </source>
</evidence>
<comment type="caution">
    <text evidence="4">The sequence shown here is derived from an EMBL/GenBank/DDBJ whole genome shotgun (WGS) entry which is preliminary data.</text>
</comment>
<dbReference type="AlphaFoldDB" id="A0A814H3G5"/>
<keyword evidence="1" id="KW-1015">Disulfide bond</keyword>
<accession>A0A814H3G5</accession>
<keyword evidence="5" id="KW-1185">Reference proteome</keyword>
<name>A0A814H3G5_9BILA</name>
<proteinExistence type="predicted"/>
<dbReference type="InterPro" id="IPR008139">
    <property type="entry name" value="SaposinB_dom"/>
</dbReference>
<feature type="domain" description="Saposin B-type" evidence="3">
    <location>
        <begin position="72"/>
        <end position="160"/>
    </location>
</feature>
<keyword evidence="2" id="KW-0732">Signal</keyword>
<sequence>MIGFAKITFGCLLIVQLISAEKHHVPNPFSRVSGKSFLPDKSMNRELLDIKSDVYPLTFGGPKNMIPKMRYGLSFCKTCINFADQALDTLLNAILNVGVIGECSQLCNYVAQKVGSEIVDVVCNLLCDFVGIKEFITIIEKADLDPIWYCELLKACPINDYGDARITEFEVVPSKGPQGTFTINLTYESNNGTGTGELYIGVKTVDRIPVEDSFLLEASKPGIYQTQIRLNAVPDQECDPSQGPCEQWQPGVYFVETAICNGECGSLHPHSEIYDQAQANFTIV</sequence>
<dbReference type="PROSITE" id="PS50015">
    <property type="entry name" value="SAP_B"/>
    <property type="match status" value="1"/>
</dbReference>
<evidence type="ECO:0000313" key="5">
    <source>
        <dbReference type="Proteomes" id="UP000663879"/>
    </source>
</evidence>
<protein>
    <recommendedName>
        <fullName evidence="3">Saposin B-type domain-containing protein</fullName>
    </recommendedName>
</protein>
<feature type="signal peptide" evidence="2">
    <location>
        <begin position="1"/>
        <end position="20"/>
    </location>
</feature>
<evidence type="ECO:0000256" key="1">
    <source>
        <dbReference type="ARBA" id="ARBA00023157"/>
    </source>
</evidence>
<evidence type="ECO:0000259" key="3">
    <source>
        <dbReference type="PROSITE" id="PS50015"/>
    </source>
</evidence>
<dbReference type="EMBL" id="CAJNOC010003958">
    <property type="protein sequence ID" value="CAF1004410.1"/>
    <property type="molecule type" value="Genomic_DNA"/>
</dbReference>